<evidence type="ECO:0000313" key="2">
    <source>
        <dbReference type="EnsemblMetazoa" id="XP_014240617.1"/>
    </source>
</evidence>
<name>A0A8I6R809_CIMLE</name>
<dbReference type="Proteomes" id="UP000494040">
    <property type="component" value="Unassembled WGS sequence"/>
</dbReference>
<dbReference type="GeneID" id="106661612"/>
<dbReference type="KEGG" id="clec:106661612"/>
<proteinExistence type="predicted"/>
<dbReference type="EnsemblMetazoa" id="XM_014385131.1">
    <property type="protein sequence ID" value="XP_014240617.1"/>
    <property type="gene ID" value="LOC106661612"/>
</dbReference>
<organism evidence="2 3">
    <name type="scientific">Cimex lectularius</name>
    <name type="common">Bed bug</name>
    <name type="synonym">Acanthia lectularia</name>
    <dbReference type="NCBI Taxonomy" id="79782"/>
    <lineage>
        <taxon>Eukaryota</taxon>
        <taxon>Metazoa</taxon>
        <taxon>Ecdysozoa</taxon>
        <taxon>Arthropoda</taxon>
        <taxon>Hexapoda</taxon>
        <taxon>Insecta</taxon>
        <taxon>Pterygota</taxon>
        <taxon>Neoptera</taxon>
        <taxon>Paraneoptera</taxon>
        <taxon>Hemiptera</taxon>
        <taxon>Heteroptera</taxon>
        <taxon>Panheteroptera</taxon>
        <taxon>Cimicomorpha</taxon>
        <taxon>Cimicidae</taxon>
        <taxon>Cimex</taxon>
    </lineage>
</organism>
<keyword evidence="3" id="KW-1185">Reference proteome</keyword>
<accession>A0A8I6R809</accession>
<keyword evidence="1" id="KW-0175">Coiled coil</keyword>
<dbReference type="RefSeq" id="XP_014240617.1">
    <property type="nucleotide sequence ID" value="XM_014385131.1"/>
</dbReference>
<dbReference type="OrthoDB" id="7615848at2759"/>
<evidence type="ECO:0000313" key="3">
    <source>
        <dbReference type="Proteomes" id="UP000494040"/>
    </source>
</evidence>
<dbReference type="AlphaFoldDB" id="A0A8I6R809"/>
<protein>
    <submittedName>
        <fullName evidence="2">Uncharacterized protein</fullName>
    </submittedName>
</protein>
<feature type="coiled-coil region" evidence="1">
    <location>
        <begin position="253"/>
        <end position="508"/>
    </location>
</feature>
<dbReference type="OMA" id="CENCHTS"/>
<sequence>MEEEASREQQRDGYGCEEIERELVRCLSGDARAVARVCTDIVSWTGPVHQDAWENPNKNVNLINYLEQSSEASLQYIPALEQTLDILHLYLRLIVSYFNQMPMVMEAFRASDLAIASKRVTLPALVWMLWSRARFVNDELYRGTATIQPTNIPAKDSKTCQTDIKSLTACENCTLAQDAITRLVELMEKICTNLHIKGSQILEVRKSMTNDLFYITQWCAVSKWCDALLNDIDLLGNLSWQSSYQSKKAHSRIKQIKQETTDYEDRLKALEEEKNKLRTDIDKAYESKANYIKKVSELTLKMKGKNSQIDALEKKCAELAFTESMMQSLKKELIDCKQSSIKEKERFIDVNNEVKIKIEEIEKMKAVLDEQTTAQTSKSFELQNKIDSQEGIINSLQQKIEALHMELDNSAKREETYKLEILKEQNHGAVIWRNYETLKDAIRKQEDLINEKEQNEEALLRTIELLKTQIACGPRSEIELTGDPIMDMENQKKENEETIKRLSEHNIQIEKTLHKLYSISTPELC</sequence>
<evidence type="ECO:0000256" key="1">
    <source>
        <dbReference type="SAM" id="Coils"/>
    </source>
</evidence>
<reference evidence="2" key="1">
    <citation type="submission" date="2022-01" db="UniProtKB">
        <authorList>
            <consortium name="EnsemblMetazoa"/>
        </authorList>
    </citation>
    <scope>IDENTIFICATION</scope>
</reference>